<proteinExistence type="predicted"/>
<dbReference type="AlphaFoldDB" id="A0A3M5U629"/>
<evidence type="ECO:0000313" key="2">
    <source>
        <dbReference type="Proteomes" id="UP000281514"/>
    </source>
</evidence>
<name>A0A3M5U629_9PSED</name>
<accession>A0A3M5U629</accession>
<evidence type="ECO:0000313" key="1">
    <source>
        <dbReference type="EMBL" id="RMU41389.1"/>
    </source>
</evidence>
<sequence length="38" mass="4254">MLSEAWDVMDQVKKAGAGADARVRLQMIRDRFSLPHPG</sequence>
<gene>
    <name evidence="1" type="ORF">ALP32_200394</name>
</gene>
<comment type="caution">
    <text evidence="1">The sequence shown here is derived from an EMBL/GenBank/DDBJ whole genome shotgun (WGS) entry which is preliminary data.</text>
</comment>
<organism evidence="1 2">
    <name type="scientific">Pseudomonas avellanae</name>
    <dbReference type="NCBI Taxonomy" id="46257"/>
    <lineage>
        <taxon>Bacteria</taxon>
        <taxon>Pseudomonadati</taxon>
        <taxon>Pseudomonadota</taxon>
        <taxon>Gammaproteobacteria</taxon>
        <taxon>Pseudomonadales</taxon>
        <taxon>Pseudomonadaceae</taxon>
        <taxon>Pseudomonas</taxon>
    </lineage>
</organism>
<reference evidence="1 2" key="1">
    <citation type="submission" date="2018-08" db="EMBL/GenBank/DDBJ databases">
        <title>Recombination of ecologically and evolutionarily significant loci maintains genetic cohesion in the Pseudomonas syringae species complex.</title>
        <authorList>
            <person name="Dillon M."/>
            <person name="Thakur S."/>
            <person name="Almeida R.N.D."/>
            <person name="Weir B.S."/>
            <person name="Guttman D.S."/>
        </authorList>
    </citation>
    <scope>NUCLEOTIDE SEQUENCE [LARGE SCALE GENOMIC DNA]</scope>
    <source>
        <strain evidence="1 2">ICMP 9749</strain>
    </source>
</reference>
<dbReference type="EMBL" id="RBTX01000033">
    <property type="protein sequence ID" value="RMU41389.1"/>
    <property type="molecule type" value="Genomic_DNA"/>
</dbReference>
<dbReference type="Proteomes" id="UP000281514">
    <property type="component" value="Unassembled WGS sequence"/>
</dbReference>
<protein>
    <submittedName>
        <fullName evidence="1">Uncharacterized protein</fullName>
    </submittedName>
</protein>